<accession>A0ABT3G3U2</accession>
<evidence type="ECO:0000313" key="2">
    <source>
        <dbReference type="EMBL" id="MCW1914515.1"/>
    </source>
</evidence>
<keyword evidence="1" id="KW-0472">Membrane</keyword>
<dbReference type="RefSeq" id="WP_264514047.1">
    <property type="nucleotide sequence ID" value="NZ_JAPDDR010000006.1"/>
</dbReference>
<comment type="caution">
    <text evidence="2">The sequence shown here is derived from an EMBL/GenBank/DDBJ whole genome shotgun (WGS) entry which is preliminary data.</text>
</comment>
<keyword evidence="1" id="KW-1133">Transmembrane helix</keyword>
<name>A0ABT3G3U2_9BACT</name>
<evidence type="ECO:0000313" key="3">
    <source>
        <dbReference type="Proteomes" id="UP001165653"/>
    </source>
</evidence>
<dbReference type="Proteomes" id="UP001165653">
    <property type="component" value="Unassembled WGS sequence"/>
</dbReference>
<feature type="transmembrane region" description="Helical" evidence="1">
    <location>
        <begin position="12"/>
        <end position="35"/>
    </location>
</feature>
<protein>
    <recommendedName>
        <fullName evidence="4">Cell division protein FtsL</fullName>
    </recommendedName>
</protein>
<proteinExistence type="predicted"/>
<keyword evidence="3" id="KW-1185">Reference proteome</keyword>
<reference evidence="2" key="1">
    <citation type="submission" date="2022-10" db="EMBL/GenBank/DDBJ databases">
        <title>Luteolibacter sp. GHJ8, whole genome shotgun sequencing project.</title>
        <authorList>
            <person name="Zhao G."/>
            <person name="Shen L."/>
        </authorList>
    </citation>
    <scope>NUCLEOTIDE SEQUENCE</scope>
    <source>
        <strain evidence="2">GHJ8</strain>
    </source>
</reference>
<evidence type="ECO:0008006" key="4">
    <source>
        <dbReference type="Google" id="ProtNLM"/>
    </source>
</evidence>
<organism evidence="2 3">
    <name type="scientific">Luteolibacter rhizosphaerae</name>
    <dbReference type="NCBI Taxonomy" id="2989719"/>
    <lineage>
        <taxon>Bacteria</taxon>
        <taxon>Pseudomonadati</taxon>
        <taxon>Verrucomicrobiota</taxon>
        <taxon>Verrucomicrobiia</taxon>
        <taxon>Verrucomicrobiales</taxon>
        <taxon>Verrucomicrobiaceae</taxon>
        <taxon>Luteolibacter</taxon>
    </lineage>
</organism>
<evidence type="ECO:0000256" key="1">
    <source>
        <dbReference type="SAM" id="Phobius"/>
    </source>
</evidence>
<dbReference type="EMBL" id="JAPDDR010000006">
    <property type="protein sequence ID" value="MCW1914515.1"/>
    <property type="molecule type" value="Genomic_DNA"/>
</dbReference>
<keyword evidence="1" id="KW-0812">Transmembrane</keyword>
<gene>
    <name evidence="2" type="ORF">OJ996_13080</name>
</gene>
<sequence>MNRLRSEPKTHISVFITLFLAALVMVGGGILHAVYKNKQVRTVRLIDEAEKRMEQTQVKIRMVDVRMDKLLDRYEMRERLKFSGSALVDATPSDIEVVEKAASEQEVAAIRD</sequence>